<comment type="caution">
    <text evidence="1">The sequence shown here is derived from an EMBL/GenBank/DDBJ whole genome shotgun (WGS) entry which is preliminary data.</text>
</comment>
<protein>
    <submittedName>
        <fullName evidence="1">Uncharacterized protein</fullName>
    </submittedName>
</protein>
<evidence type="ECO:0000313" key="1">
    <source>
        <dbReference type="EMBL" id="MCZ0866960.1"/>
    </source>
</evidence>
<dbReference type="RefSeq" id="WP_258332910.1">
    <property type="nucleotide sequence ID" value="NZ_JAPTGG010000019.1"/>
</dbReference>
<name>A0A9J6RS13_9GAMM</name>
<organism evidence="1 2">
    <name type="scientific">Dasania phycosphaerae</name>
    <dbReference type="NCBI Taxonomy" id="2950436"/>
    <lineage>
        <taxon>Bacteria</taxon>
        <taxon>Pseudomonadati</taxon>
        <taxon>Pseudomonadota</taxon>
        <taxon>Gammaproteobacteria</taxon>
        <taxon>Cellvibrionales</taxon>
        <taxon>Spongiibacteraceae</taxon>
        <taxon>Dasania</taxon>
    </lineage>
</organism>
<sequence length="233" mass="26436">MKPSAPSVSNKANNVVQLADFQHKTQSPQRWVRLATETDHLSILYSNKYSHQHKYYSMKILCWALREDGSVTALVPWMNKVTACTELNDEYYGQWQGYYNPATEDLFDEPPAHKVLELTSAAQYFGGLDGNSNSITQEIPDNIGTHAMLNSRCRSHLVLTDVLSWRLYGDGRLEAMIIDEELVDETPILTGARCLYPASKNPEFRYFFQHHIANQIKAEDPDALAAIALLLDQ</sequence>
<reference evidence="1 2" key="1">
    <citation type="submission" date="2022-12" db="EMBL/GenBank/DDBJ databases">
        <title>Dasania phycosphaerae sp. nov., isolated from particulate material of the south coast of Korea.</title>
        <authorList>
            <person name="Jiang Y."/>
        </authorList>
    </citation>
    <scope>NUCLEOTIDE SEQUENCE [LARGE SCALE GENOMIC DNA]</scope>
    <source>
        <strain evidence="1 2">GY-19</strain>
    </source>
</reference>
<dbReference type="AlphaFoldDB" id="A0A9J6RS13"/>
<gene>
    <name evidence="1" type="ORF">O0V09_17280</name>
</gene>
<evidence type="ECO:0000313" key="2">
    <source>
        <dbReference type="Proteomes" id="UP001069090"/>
    </source>
</evidence>
<proteinExistence type="predicted"/>
<accession>A0A9J6RS13</accession>
<keyword evidence="2" id="KW-1185">Reference proteome</keyword>
<dbReference type="EMBL" id="JAPTGG010000019">
    <property type="protein sequence ID" value="MCZ0866960.1"/>
    <property type="molecule type" value="Genomic_DNA"/>
</dbReference>
<dbReference type="Proteomes" id="UP001069090">
    <property type="component" value="Unassembled WGS sequence"/>
</dbReference>